<evidence type="ECO:0000313" key="10">
    <source>
        <dbReference type="Proteomes" id="UP000199377"/>
    </source>
</evidence>
<evidence type="ECO:0000256" key="5">
    <source>
        <dbReference type="ARBA" id="ARBA00023004"/>
    </source>
</evidence>
<dbReference type="InterPro" id="IPR036909">
    <property type="entry name" value="Cyt_c-like_dom_sf"/>
</dbReference>
<evidence type="ECO:0000259" key="8">
    <source>
        <dbReference type="PROSITE" id="PS51007"/>
    </source>
</evidence>
<dbReference type="GO" id="GO:0046872">
    <property type="term" value="F:metal ion binding"/>
    <property type="evidence" value="ECO:0007669"/>
    <property type="project" value="UniProtKB-KW"/>
</dbReference>
<evidence type="ECO:0000313" key="9">
    <source>
        <dbReference type="EMBL" id="SFI63646.1"/>
    </source>
</evidence>
<sequence length="142" mass="14585">MKQVAKLAAIGTAFGIMGLGAAAPAAAADAAAGEKLFARCKACHEISNGDEVIQRGGKTGPNLYGVIGRKAGSVEGFRYGPDLVAAGEKGLAWTEAEIAEYVADPRAFLQAYLDDKSAKSSMTFKLNKGGEDVAAYLASVAQ</sequence>
<keyword evidence="3 6" id="KW-0479">Metal-binding</keyword>
<dbReference type="GO" id="GO:0020037">
    <property type="term" value="F:heme binding"/>
    <property type="evidence" value="ECO:0007669"/>
    <property type="project" value="InterPro"/>
</dbReference>
<dbReference type="PANTHER" id="PTHR11961">
    <property type="entry name" value="CYTOCHROME C"/>
    <property type="match status" value="1"/>
</dbReference>
<organism evidence="9 10">
    <name type="scientific">Albimonas pacifica</name>
    <dbReference type="NCBI Taxonomy" id="1114924"/>
    <lineage>
        <taxon>Bacteria</taxon>
        <taxon>Pseudomonadati</taxon>
        <taxon>Pseudomonadota</taxon>
        <taxon>Alphaproteobacteria</taxon>
        <taxon>Rhodobacterales</taxon>
        <taxon>Paracoccaceae</taxon>
        <taxon>Albimonas</taxon>
    </lineage>
</organism>
<evidence type="ECO:0000256" key="4">
    <source>
        <dbReference type="ARBA" id="ARBA00022982"/>
    </source>
</evidence>
<dbReference type="Proteomes" id="UP000199377">
    <property type="component" value="Unassembled WGS sequence"/>
</dbReference>
<evidence type="ECO:0000256" key="6">
    <source>
        <dbReference type="PROSITE-ProRule" id="PRU00433"/>
    </source>
</evidence>
<keyword evidence="5 6" id="KW-0408">Iron</keyword>
<name>A0A1I3JU14_9RHOB</name>
<dbReference type="PROSITE" id="PS51007">
    <property type="entry name" value="CYTC"/>
    <property type="match status" value="1"/>
</dbReference>
<gene>
    <name evidence="9" type="ORF">SAMN05216258_108153</name>
</gene>
<protein>
    <submittedName>
        <fullName evidence="9">Cytochrome c</fullName>
    </submittedName>
</protein>
<dbReference type="OrthoDB" id="9805828at2"/>
<feature type="domain" description="Cytochrome c" evidence="8">
    <location>
        <begin position="28"/>
        <end position="141"/>
    </location>
</feature>
<keyword evidence="10" id="KW-1185">Reference proteome</keyword>
<feature type="chain" id="PRO_5011475888" evidence="7">
    <location>
        <begin position="28"/>
        <end position="142"/>
    </location>
</feature>
<evidence type="ECO:0000256" key="7">
    <source>
        <dbReference type="SAM" id="SignalP"/>
    </source>
</evidence>
<feature type="signal peptide" evidence="7">
    <location>
        <begin position="1"/>
        <end position="27"/>
    </location>
</feature>
<dbReference type="AlphaFoldDB" id="A0A1I3JU14"/>
<evidence type="ECO:0000256" key="1">
    <source>
        <dbReference type="ARBA" id="ARBA00022448"/>
    </source>
</evidence>
<keyword evidence="7" id="KW-0732">Signal</keyword>
<dbReference type="SUPFAM" id="SSF46626">
    <property type="entry name" value="Cytochrome c"/>
    <property type="match status" value="1"/>
</dbReference>
<evidence type="ECO:0000256" key="3">
    <source>
        <dbReference type="ARBA" id="ARBA00022723"/>
    </source>
</evidence>
<reference evidence="9 10" key="1">
    <citation type="submission" date="2016-10" db="EMBL/GenBank/DDBJ databases">
        <authorList>
            <person name="de Groot N.N."/>
        </authorList>
    </citation>
    <scope>NUCLEOTIDE SEQUENCE [LARGE SCALE GENOMIC DNA]</scope>
    <source>
        <strain evidence="9 10">CGMCC 1.11030</strain>
    </source>
</reference>
<evidence type="ECO:0000256" key="2">
    <source>
        <dbReference type="ARBA" id="ARBA00022617"/>
    </source>
</evidence>
<keyword evidence="1" id="KW-0813">Transport</keyword>
<dbReference type="InterPro" id="IPR009056">
    <property type="entry name" value="Cyt_c-like_dom"/>
</dbReference>
<dbReference type="GO" id="GO:0009055">
    <property type="term" value="F:electron transfer activity"/>
    <property type="evidence" value="ECO:0007669"/>
    <property type="project" value="InterPro"/>
</dbReference>
<dbReference type="EMBL" id="FOQH01000008">
    <property type="protein sequence ID" value="SFI63646.1"/>
    <property type="molecule type" value="Genomic_DNA"/>
</dbReference>
<dbReference type="STRING" id="1114924.SAMN05216258_108153"/>
<dbReference type="Gene3D" id="1.10.760.10">
    <property type="entry name" value="Cytochrome c-like domain"/>
    <property type="match status" value="1"/>
</dbReference>
<dbReference type="RefSeq" id="WP_143103374.1">
    <property type="nucleotide sequence ID" value="NZ_FOQH01000008.1"/>
</dbReference>
<keyword evidence="2 6" id="KW-0349">Heme</keyword>
<keyword evidence="4" id="KW-0249">Electron transport</keyword>
<accession>A0A1I3JU14</accession>
<proteinExistence type="predicted"/>
<dbReference type="InterPro" id="IPR002327">
    <property type="entry name" value="Cyt_c_1A/1B"/>
</dbReference>